<organism evidence="2 3">
    <name type="scientific">Taxus chinensis</name>
    <name type="common">Chinese yew</name>
    <name type="synonym">Taxus wallichiana var. chinensis</name>
    <dbReference type="NCBI Taxonomy" id="29808"/>
    <lineage>
        <taxon>Eukaryota</taxon>
        <taxon>Viridiplantae</taxon>
        <taxon>Streptophyta</taxon>
        <taxon>Embryophyta</taxon>
        <taxon>Tracheophyta</taxon>
        <taxon>Spermatophyta</taxon>
        <taxon>Pinopsida</taxon>
        <taxon>Pinidae</taxon>
        <taxon>Conifers II</taxon>
        <taxon>Cupressales</taxon>
        <taxon>Taxaceae</taxon>
        <taxon>Taxus</taxon>
    </lineage>
</organism>
<evidence type="ECO:0000256" key="1">
    <source>
        <dbReference type="SAM" id="MobiDB-lite"/>
    </source>
</evidence>
<dbReference type="EMBL" id="JAHRHJ020000010">
    <property type="protein sequence ID" value="KAH9296848.1"/>
    <property type="molecule type" value="Genomic_DNA"/>
</dbReference>
<reference evidence="2 3" key="1">
    <citation type="journal article" date="2021" name="Nat. Plants">
        <title>The Taxus genome provides insights into paclitaxel biosynthesis.</title>
        <authorList>
            <person name="Xiong X."/>
            <person name="Gou J."/>
            <person name="Liao Q."/>
            <person name="Li Y."/>
            <person name="Zhou Q."/>
            <person name="Bi G."/>
            <person name="Li C."/>
            <person name="Du R."/>
            <person name="Wang X."/>
            <person name="Sun T."/>
            <person name="Guo L."/>
            <person name="Liang H."/>
            <person name="Lu P."/>
            <person name="Wu Y."/>
            <person name="Zhang Z."/>
            <person name="Ro D.K."/>
            <person name="Shang Y."/>
            <person name="Huang S."/>
            <person name="Yan J."/>
        </authorList>
    </citation>
    <scope>NUCLEOTIDE SEQUENCE [LARGE SCALE GENOMIC DNA]</scope>
    <source>
        <strain evidence="2">Ta-2019</strain>
    </source>
</reference>
<feature type="compositionally biased region" description="Basic and acidic residues" evidence="1">
    <location>
        <begin position="81"/>
        <end position="90"/>
    </location>
</feature>
<gene>
    <name evidence="2" type="ORF">KI387_028530</name>
</gene>
<feature type="region of interest" description="Disordered" evidence="1">
    <location>
        <begin position="63"/>
        <end position="104"/>
    </location>
</feature>
<feature type="compositionally biased region" description="Polar residues" evidence="1">
    <location>
        <begin position="63"/>
        <end position="75"/>
    </location>
</feature>
<evidence type="ECO:0000313" key="2">
    <source>
        <dbReference type="EMBL" id="KAH9296848.1"/>
    </source>
</evidence>
<accession>A0AA38CDC8</accession>
<proteinExistence type="predicted"/>
<dbReference type="Proteomes" id="UP000824469">
    <property type="component" value="Unassembled WGS sequence"/>
</dbReference>
<feature type="region of interest" description="Disordered" evidence="1">
    <location>
        <begin position="1"/>
        <end position="33"/>
    </location>
</feature>
<feature type="non-terminal residue" evidence="2">
    <location>
        <position position="1"/>
    </location>
</feature>
<comment type="caution">
    <text evidence="2">The sequence shown here is derived from an EMBL/GenBank/DDBJ whole genome shotgun (WGS) entry which is preliminary data.</text>
</comment>
<protein>
    <submittedName>
        <fullName evidence="2">Uncharacterized protein</fullName>
    </submittedName>
</protein>
<evidence type="ECO:0000313" key="3">
    <source>
        <dbReference type="Proteomes" id="UP000824469"/>
    </source>
</evidence>
<sequence length="104" mass="11595">LLAQMMIPQLSAVEAPPQGDSSEAPKPPETNLVNWRQEDQHTTIIRVYKRRAMGEPTEVTNLYGPSSLFTDNTNKVAAVPNEKETKKSDSEGQLGSTNESRKRR</sequence>
<name>A0AA38CDC8_TAXCH</name>
<dbReference type="AlphaFoldDB" id="A0AA38CDC8"/>
<keyword evidence="3" id="KW-1185">Reference proteome</keyword>